<proteinExistence type="predicted"/>
<name>A0A8B6GED4_MYTGA</name>
<protein>
    <submittedName>
        <fullName evidence="1">Uncharacterized protein</fullName>
    </submittedName>
</protein>
<sequence>MERILVEHGIDPEIAANLETIRKTELKIKHLQDNRHNTDTLLSQATKDLRFLGVNGDKDDIKLKVRQKLLEKKELVNEMENSAYLLAVEIQKTDDIVHKNTADIAEFETQYDHLDQNSPLYLKMEEAMINRGLQNKACNILCERYQFQLKRMLNSIEEQTDDITKLQTLLNDGK</sequence>
<reference evidence="1" key="1">
    <citation type="submission" date="2018-11" db="EMBL/GenBank/DDBJ databases">
        <authorList>
            <person name="Alioto T."/>
            <person name="Alioto T."/>
        </authorList>
    </citation>
    <scope>NUCLEOTIDE SEQUENCE</scope>
</reference>
<evidence type="ECO:0000313" key="2">
    <source>
        <dbReference type="Proteomes" id="UP000596742"/>
    </source>
</evidence>
<comment type="caution">
    <text evidence="1">The sequence shown here is derived from an EMBL/GenBank/DDBJ whole genome shotgun (WGS) entry which is preliminary data.</text>
</comment>
<accession>A0A8B6GED4</accession>
<evidence type="ECO:0000313" key="1">
    <source>
        <dbReference type="EMBL" id="VDI62815.1"/>
    </source>
</evidence>
<gene>
    <name evidence="1" type="ORF">MGAL_10B085017</name>
</gene>
<dbReference type="EMBL" id="UYJE01008297">
    <property type="protein sequence ID" value="VDI62815.1"/>
    <property type="molecule type" value="Genomic_DNA"/>
</dbReference>
<keyword evidence="2" id="KW-1185">Reference proteome</keyword>
<organism evidence="1 2">
    <name type="scientific">Mytilus galloprovincialis</name>
    <name type="common">Mediterranean mussel</name>
    <dbReference type="NCBI Taxonomy" id="29158"/>
    <lineage>
        <taxon>Eukaryota</taxon>
        <taxon>Metazoa</taxon>
        <taxon>Spiralia</taxon>
        <taxon>Lophotrochozoa</taxon>
        <taxon>Mollusca</taxon>
        <taxon>Bivalvia</taxon>
        <taxon>Autobranchia</taxon>
        <taxon>Pteriomorphia</taxon>
        <taxon>Mytilida</taxon>
        <taxon>Mytiloidea</taxon>
        <taxon>Mytilidae</taxon>
        <taxon>Mytilinae</taxon>
        <taxon>Mytilus</taxon>
    </lineage>
</organism>
<dbReference type="Proteomes" id="UP000596742">
    <property type="component" value="Unassembled WGS sequence"/>
</dbReference>
<dbReference type="AlphaFoldDB" id="A0A8B6GED4"/>